<sequence>MTERALETALRARASAQTTGLPVRWPGDDAPVGDHIEFRPVRYGRSDPTIAGGKIESRGALNLQIVMQRGTGVAARANGHADTLAALFPFPERISFPGGCILITKPADIREGFLNRDTHWCVPVIVDYLASY</sequence>
<organism evidence="1 2">
    <name type="scientific">Pseudogemmobacter faecipullorum</name>
    <dbReference type="NCBI Taxonomy" id="2755041"/>
    <lineage>
        <taxon>Bacteria</taxon>
        <taxon>Pseudomonadati</taxon>
        <taxon>Pseudomonadota</taxon>
        <taxon>Alphaproteobacteria</taxon>
        <taxon>Rhodobacterales</taxon>
        <taxon>Paracoccaceae</taxon>
        <taxon>Pseudogemmobacter</taxon>
    </lineage>
</organism>
<dbReference type="Gene3D" id="3.30.2000.20">
    <property type="match status" value="1"/>
</dbReference>
<keyword evidence="2" id="KW-1185">Reference proteome</keyword>
<evidence type="ECO:0000313" key="1">
    <source>
        <dbReference type="EMBL" id="MCB5411780.1"/>
    </source>
</evidence>
<dbReference type="Pfam" id="PF13554">
    <property type="entry name" value="Phage_tail_terminator_5"/>
    <property type="match status" value="1"/>
</dbReference>
<dbReference type="EMBL" id="JACDXX010000020">
    <property type="protein sequence ID" value="MCB5411780.1"/>
    <property type="molecule type" value="Genomic_DNA"/>
</dbReference>
<proteinExistence type="predicted"/>
<dbReference type="RefSeq" id="WP_226937231.1">
    <property type="nucleotide sequence ID" value="NZ_JACDXX010000020.1"/>
</dbReference>
<gene>
    <name evidence="1" type="ORF">H0485_17440</name>
</gene>
<comment type="caution">
    <text evidence="1">The sequence shown here is derived from an EMBL/GenBank/DDBJ whole genome shotgun (WGS) entry which is preliminary data.</text>
</comment>
<protein>
    <recommendedName>
        <fullName evidence="3">DUF3168 domain-containing protein</fullName>
    </recommendedName>
</protein>
<evidence type="ECO:0000313" key="2">
    <source>
        <dbReference type="Proteomes" id="UP001198571"/>
    </source>
</evidence>
<reference evidence="1 2" key="1">
    <citation type="submission" date="2020-07" db="EMBL/GenBank/DDBJ databases">
        <title>Pseudogemmobacter sp. nov., isolated from poultry manure in Taiwan.</title>
        <authorList>
            <person name="Lin S.-Y."/>
            <person name="Tang Y.-S."/>
            <person name="Young C.-C."/>
        </authorList>
    </citation>
    <scope>NUCLEOTIDE SEQUENCE [LARGE SCALE GENOMIC DNA]</scope>
    <source>
        <strain evidence="1 2">CC-YST710</strain>
    </source>
</reference>
<evidence type="ECO:0008006" key="3">
    <source>
        <dbReference type="Google" id="ProtNLM"/>
    </source>
</evidence>
<dbReference type="InterPro" id="IPR025395">
    <property type="entry name" value="Phage_tail_terminator-like"/>
</dbReference>
<accession>A0ABS8CRJ7</accession>
<name>A0ABS8CRJ7_9RHOB</name>
<dbReference type="Proteomes" id="UP001198571">
    <property type="component" value="Unassembled WGS sequence"/>
</dbReference>